<protein>
    <recommendedName>
        <fullName evidence="9">4-hydroxybenzoate polyprenyltransferase, mitochondrial</fullName>
        <shortName evidence="9">4-HB polyprenyltransferase</shortName>
        <ecNumber evidence="9">2.5.1.39</ecNumber>
    </recommendedName>
    <alternativeName>
        <fullName evidence="9">Para-hydroxybenzoate--polyprenyltransferase</fullName>
        <shortName evidence="9">PHB:PPT</shortName>
        <shortName evidence="9">PHB:polyprenyltransferase</shortName>
    </alternativeName>
</protein>
<keyword evidence="5 9" id="KW-0812">Transmembrane</keyword>
<dbReference type="Proteomes" id="UP000797356">
    <property type="component" value="Chromosome 9"/>
</dbReference>
<dbReference type="Gene3D" id="1.10.357.140">
    <property type="entry name" value="UbiA prenyltransferase"/>
    <property type="match status" value="1"/>
</dbReference>
<sequence>MALYFLRAGRKLRSRSPLPLSLLYLPSHPPSPNPLAPPPCRPQPLGSPLPPWRHPCIGSRRRSRILDGFRHSLSLASISSSPGTTEDHESRRPDGREGSSPPSSSRSWVELYLPESVRPYALLARLDKPIGTWLLAWPCMWSITMAANPGKPPDFNMLALFGCGAVLLRGAGCTVNDLLDRDVDKKVERTKHRPVASGILPPFQGLCFLGFQLLLGLGILLQLNNYSRILGASSLLLVFSYPLMKRYTFWPQAYLGLTFNWGALLGWAAIKGSLDPAIILPLYSSGVCWTLVYDTIYAHQDKEDDLKVGVKSTALRFGSMTKTWISVFGTACIGSLALSGYNAELAWPYYPFLIAAAAQLGWQILTVDLSNCAECNRKFVSNKWFGALVFSGILFGRLAS</sequence>
<dbReference type="Pfam" id="PF01040">
    <property type="entry name" value="UbiA"/>
    <property type="match status" value="1"/>
</dbReference>
<feature type="transmembrane region" description="Helical" evidence="9">
    <location>
        <begin position="324"/>
        <end position="343"/>
    </location>
</feature>
<name>A0A8K0IKS2_COCNU</name>
<dbReference type="FunFam" id="1.10.357.140:FF:000003">
    <property type="entry name" value="4-hydroxybenzoate polyprenyltransferase, mitochondrial"/>
    <property type="match status" value="1"/>
</dbReference>
<feature type="transmembrane region" description="Helical" evidence="9">
    <location>
        <begin position="130"/>
        <end position="147"/>
    </location>
</feature>
<dbReference type="FunFam" id="1.20.120.1780:FF:000001">
    <property type="entry name" value="4-hydroxybenzoate octaprenyltransferase"/>
    <property type="match status" value="1"/>
</dbReference>
<feature type="transmembrane region" description="Helical" evidence="9">
    <location>
        <begin position="349"/>
        <end position="367"/>
    </location>
</feature>
<organism evidence="11 12">
    <name type="scientific">Cocos nucifera</name>
    <name type="common">Coconut palm</name>
    <dbReference type="NCBI Taxonomy" id="13894"/>
    <lineage>
        <taxon>Eukaryota</taxon>
        <taxon>Viridiplantae</taxon>
        <taxon>Streptophyta</taxon>
        <taxon>Embryophyta</taxon>
        <taxon>Tracheophyta</taxon>
        <taxon>Spermatophyta</taxon>
        <taxon>Magnoliopsida</taxon>
        <taxon>Liliopsida</taxon>
        <taxon>Arecaceae</taxon>
        <taxon>Arecoideae</taxon>
        <taxon>Cocoseae</taxon>
        <taxon>Attaleinae</taxon>
        <taxon>Cocos</taxon>
    </lineage>
</organism>
<dbReference type="CDD" id="cd13959">
    <property type="entry name" value="PT_UbiA_COQ2"/>
    <property type="match status" value="1"/>
</dbReference>
<keyword evidence="9" id="KW-0496">Mitochondrion</keyword>
<feature type="region of interest" description="Disordered" evidence="10">
    <location>
        <begin position="76"/>
        <end position="106"/>
    </location>
</feature>
<feature type="transmembrane region" description="Helical" evidence="9">
    <location>
        <begin position="253"/>
        <end position="270"/>
    </location>
</feature>
<comment type="catalytic activity">
    <reaction evidence="9">
        <text>an all-trans-polyprenyl diphosphate + 4-hydroxybenzoate = a 4-hydroxy-3-(all-trans-polyprenyl)benzoate + diphosphate</text>
        <dbReference type="Rhea" id="RHEA:44504"/>
        <dbReference type="Rhea" id="RHEA-COMP:9514"/>
        <dbReference type="Rhea" id="RHEA-COMP:9564"/>
        <dbReference type="ChEBI" id="CHEBI:17879"/>
        <dbReference type="ChEBI" id="CHEBI:33019"/>
        <dbReference type="ChEBI" id="CHEBI:58914"/>
        <dbReference type="ChEBI" id="CHEBI:78396"/>
        <dbReference type="EC" id="2.5.1.39"/>
    </reaction>
</comment>
<dbReference type="HAMAP" id="MF_01635">
    <property type="entry name" value="UbiA"/>
    <property type="match status" value="1"/>
</dbReference>
<evidence type="ECO:0000256" key="10">
    <source>
        <dbReference type="SAM" id="MobiDB-lite"/>
    </source>
</evidence>
<evidence type="ECO:0000313" key="12">
    <source>
        <dbReference type="Proteomes" id="UP000797356"/>
    </source>
</evidence>
<dbReference type="InterPro" id="IPR044878">
    <property type="entry name" value="UbiA_sf"/>
</dbReference>
<dbReference type="PANTHER" id="PTHR11048">
    <property type="entry name" value="PRENYLTRANSFERASES"/>
    <property type="match status" value="1"/>
</dbReference>
<evidence type="ECO:0000256" key="3">
    <source>
        <dbReference type="ARBA" id="ARBA00005985"/>
    </source>
</evidence>
<keyword evidence="9" id="KW-0414">Isoprene biosynthesis</keyword>
<feature type="transmembrane region" description="Helical" evidence="9">
    <location>
        <begin position="159"/>
        <end position="179"/>
    </location>
</feature>
<evidence type="ECO:0000256" key="8">
    <source>
        <dbReference type="ARBA" id="ARBA00050283"/>
    </source>
</evidence>
<comment type="subcellular location">
    <subcellularLocation>
        <location evidence="2">Membrane</location>
        <topology evidence="2">Multi-pass membrane protein</topology>
    </subcellularLocation>
    <subcellularLocation>
        <location evidence="9">Mitochondrion inner membrane</location>
        <topology evidence="9">Multi-pass membrane protein</topology>
        <orientation evidence="9">Matrix side</orientation>
    </subcellularLocation>
</comment>
<reference evidence="11" key="1">
    <citation type="journal article" date="2017" name="Gigascience">
        <title>The genome draft of coconut (Cocos nucifera).</title>
        <authorList>
            <person name="Xiao Y."/>
            <person name="Xu P."/>
            <person name="Fan H."/>
            <person name="Baudouin L."/>
            <person name="Xia W."/>
            <person name="Bocs S."/>
            <person name="Xu J."/>
            <person name="Li Q."/>
            <person name="Guo A."/>
            <person name="Zhou L."/>
            <person name="Li J."/>
            <person name="Wu Y."/>
            <person name="Ma Z."/>
            <person name="Armero A."/>
            <person name="Issali A.E."/>
            <person name="Liu N."/>
            <person name="Peng M."/>
            <person name="Yang Y."/>
        </authorList>
    </citation>
    <scope>NUCLEOTIDE SEQUENCE</scope>
    <source>
        <tissue evidence="11">Spear leaf of Hainan Tall coconut</tissue>
    </source>
</reference>
<comment type="similarity">
    <text evidence="3 9">Belongs to the UbiA prenyltransferase family.</text>
</comment>
<comment type="catalytic activity">
    <reaction evidence="8">
        <text>4-hydroxybenzoate + (2E)-geranyl diphosphate = 3-geranyl-4-hydroxybenzoate + diphosphate</text>
        <dbReference type="Rhea" id="RHEA:27854"/>
        <dbReference type="ChEBI" id="CHEBI:17879"/>
        <dbReference type="ChEBI" id="CHEBI:33019"/>
        <dbReference type="ChEBI" id="CHEBI:58057"/>
        <dbReference type="ChEBI" id="CHEBI:60878"/>
        <dbReference type="EC" id="2.5.1.93"/>
    </reaction>
</comment>
<gene>
    <name evidence="11" type="ORF">COCNU_09G006470</name>
</gene>
<dbReference type="GO" id="GO:0005743">
    <property type="term" value="C:mitochondrial inner membrane"/>
    <property type="evidence" value="ECO:0007669"/>
    <property type="project" value="UniProtKB-SubCell"/>
</dbReference>
<dbReference type="PANTHER" id="PTHR11048:SF28">
    <property type="entry name" value="4-HYDROXYBENZOATE POLYPRENYLTRANSFERASE, MITOCHONDRIAL"/>
    <property type="match status" value="1"/>
</dbReference>
<keyword evidence="6 9" id="KW-1133">Transmembrane helix</keyword>
<evidence type="ECO:0000256" key="9">
    <source>
        <dbReference type="HAMAP-Rule" id="MF_03189"/>
    </source>
</evidence>
<dbReference type="GO" id="GO:0006744">
    <property type="term" value="P:ubiquinone biosynthetic process"/>
    <property type="evidence" value="ECO:0007669"/>
    <property type="project" value="UniProtKB-UniRule"/>
</dbReference>
<dbReference type="InterPro" id="IPR000537">
    <property type="entry name" value="UbiA_prenyltransferase"/>
</dbReference>
<dbReference type="InterPro" id="IPR039653">
    <property type="entry name" value="Prenyltransferase"/>
</dbReference>
<keyword evidence="7 9" id="KW-0472">Membrane</keyword>
<keyword evidence="9" id="KW-0999">Mitochondrion inner membrane</keyword>
<comment type="caution">
    <text evidence="11">The sequence shown here is derived from an EMBL/GenBank/DDBJ whole genome shotgun (WGS) entry which is preliminary data.</text>
</comment>
<comment type="pathway">
    <text evidence="9">Cofactor biosynthesis; ubiquinone biosynthesis.</text>
</comment>
<dbReference type="EC" id="2.5.1.39" evidence="9"/>
<keyword evidence="12" id="KW-1185">Reference proteome</keyword>
<dbReference type="GO" id="GO:0008412">
    <property type="term" value="F:4-hydroxybenzoate polyprenyltransferase activity"/>
    <property type="evidence" value="ECO:0007669"/>
    <property type="project" value="UniProtKB-EC"/>
</dbReference>
<evidence type="ECO:0000256" key="5">
    <source>
        <dbReference type="ARBA" id="ARBA00022692"/>
    </source>
</evidence>
<dbReference type="UniPathway" id="UPA00232"/>
<feature type="compositionally biased region" description="Basic and acidic residues" evidence="10">
    <location>
        <begin position="85"/>
        <end position="97"/>
    </location>
</feature>
<reference evidence="11" key="2">
    <citation type="submission" date="2019-07" db="EMBL/GenBank/DDBJ databases">
        <authorList>
            <person name="Yang Y."/>
            <person name="Bocs S."/>
            <person name="Baudouin L."/>
        </authorList>
    </citation>
    <scope>NUCLEOTIDE SEQUENCE</scope>
    <source>
        <tissue evidence="11">Spear leaf of Hainan Tall coconut</tissue>
    </source>
</reference>
<dbReference type="OrthoDB" id="18170at2759"/>
<dbReference type="GO" id="GO:0008299">
    <property type="term" value="P:isoprenoid biosynthetic process"/>
    <property type="evidence" value="ECO:0007669"/>
    <property type="project" value="UniProtKB-UniRule"/>
</dbReference>
<evidence type="ECO:0000313" key="11">
    <source>
        <dbReference type="EMBL" id="KAG1361184.1"/>
    </source>
</evidence>
<comment type="function">
    <text evidence="9">Catalyzes the prenylation of para-hydroxybenzoate (PHB) with an all-trans polyprenyl group. Mediates the second step in the final reaction sequence of coenzyme Q (CoQ) biosynthesis, which is the condensation of the polyisoprenoid side chain with PHB, generating the first membrane-bound Q intermediate.</text>
</comment>
<dbReference type="EMBL" id="CM017880">
    <property type="protein sequence ID" value="KAG1361184.1"/>
    <property type="molecule type" value="Genomic_DNA"/>
</dbReference>
<evidence type="ECO:0000256" key="6">
    <source>
        <dbReference type="ARBA" id="ARBA00022989"/>
    </source>
</evidence>
<evidence type="ECO:0000256" key="4">
    <source>
        <dbReference type="ARBA" id="ARBA00022679"/>
    </source>
</evidence>
<dbReference type="AlphaFoldDB" id="A0A8K0IKS2"/>
<feature type="transmembrane region" description="Helical" evidence="9">
    <location>
        <begin position="379"/>
        <end position="399"/>
    </location>
</feature>
<feature type="transmembrane region" description="Helical" evidence="9">
    <location>
        <begin position="199"/>
        <end position="220"/>
    </location>
</feature>
<evidence type="ECO:0000256" key="2">
    <source>
        <dbReference type="ARBA" id="ARBA00004141"/>
    </source>
</evidence>
<dbReference type="NCBIfam" id="TIGR01474">
    <property type="entry name" value="ubiA_proteo"/>
    <property type="match status" value="1"/>
</dbReference>
<dbReference type="InterPro" id="IPR006370">
    <property type="entry name" value="HB_polyprenyltransferase-like"/>
</dbReference>
<keyword evidence="9" id="KW-0831">Ubiquinone biosynthesis</keyword>
<accession>A0A8K0IKS2</accession>
<proteinExistence type="inferred from homology"/>
<dbReference type="GO" id="GO:0102930">
    <property type="term" value="F:4-hydroxybenzoate geranyltransferase activity"/>
    <property type="evidence" value="ECO:0007669"/>
    <property type="project" value="UniProtKB-EC"/>
</dbReference>
<evidence type="ECO:0000256" key="7">
    <source>
        <dbReference type="ARBA" id="ARBA00023136"/>
    </source>
</evidence>
<comment type="cofactor">
    <cofactor evidence="1 9">
        <name>Mg(2+)</name>
        <dbReference type="ChEBI" id="CHEBI:18420"/>
    </cofactor>
</comment>
<evidence type="ECO:0000256" key="1">
    <source>
        <dbReference type="ARBA" id="ARBA00001946"/>
    </source>
</evidence>
<keyword evidence="4 9" id="KW-0808">Transferase</keyword>
<dbReference type="Gene3D" id="1.20.120.1780">
    <property type="entry name" value="UbiA prenyltransferase"/>
    <property type="match status" value="1"/>
</dbReference>